<name>A0A5J5LP69_MICAE</name>
<feature type="non-terminal residue" evidence="1">
    <location>
        <position position="117"/>
    </location>
</feature>
<proteinExistence type="predicted"/>
<reference evidence="2" key="1">
    <citation type="submission" date="2019-04" db="EMBL/GenBank/DDBJ databases">
        <title>Microviridin 1777: A Toxic Chymotrypsin Inhibitor Discovered by a Metabologenomic Approach.</title>
        <authorList>
            <person name="Sieber S."/>
            <person name="Grendelmeier S.M."/>
            <person name="Harris L.A."/>
            <person name="Mitchell D.A."/>
            <person name="Gademann K."/>
        </authorList>
    </citation>
    <scope>NUCLEOTIDE SEQUENCE [LARGE SCALE GENOMIC DNA]</scope>
    <source>
        <strain evidence="2">EAWAG127a</strain>
    </source>
</reference>
<evidence type="ECO:0000313" key="1">
    <source>
        <dbReference type="EMBL" id="KAB0238220.1"/>
    </source>
</evidence>
<dbReference type="Proteomes" id="UP000325636">
    <property type="component" value="Unassembled WGS sequence"/>
</dbReference>
<evidence type="ECO:0000313" key="2">
    <source>
        <dbReference type="Proteomes" id="UP000325636"/>
    </source>
</evidence>
<comment type="caution">
    <text evidence="1">The sequence shown here is derived from an EMBL/GenBank/DDBJ whole genome shotgun (WGS) entry which is preliminary data.</text>
</comment>
<protein>
    <submittedName>
        <fullName evidence="1">Uncharacterized protein</fullName>
    </submittedName>
</protein>
<dbReference type="EMBL" id="SRLN01000020">
    <property type="protein sequence ID" value="KAB0238220.1"/>
    <property type="molecule type" value="Genomic_DNA"/>
</dbReference>
<gene>
    <name evidence="1" type="ORF">EZJ55_24875</name>
</gene>
<dbReference type="AlphaFoldDB" id="A0A5J5LP69"/>
<sequence length="117" mass="12873">MTLSDGTVLMPLAWFRNVEVELDGLRTIVTFEQSEWDRMGEVAPRRDDRLSVRTRYVLEPGVISRSDTIQAAAGVEIRHIDLDFASFSQAPALTSEGVLFGAGEVRSFVATGLSCIP</sequence>
<organism evidence="1 2">
    <name type="scientific">Microcystis aeruginosa EAWAG127a</name>
    <dbReference type="NCBI Taxonomy" id="2529855"/>
    <lineage>
        <taxon>Bacteria</taxon>
        <taxon>Bacillati</taxon>
        <taxon>Cyanobacteriota</taxon>
        <taxon>Cyanophyceae</taxon>
        <taxon>Oscillatoriophycideae</taxon>
        <taxon>Chroococcales</taxon>
        <taxon>Microcystaceae</taxon>
        <taxon>Microcystis</taxon>
    </lineage>
</organism>
<accession>A0A5J5LP69</accession>